<dbReference type="EMBL" id="ML736178">
    <property type="protein sequence ID" value="KAE8380721.1"/>
    <property type="molecule type" value="Genomic_DNA"/>
</dbReference>
<name>A0A5N7BG27_9EURO</name>
<evidence type="ECO:0000313" key="2">
    <source>
        <dbReference type="Proteomes" id="UP000326198"/>
    </source>
</evidence>
<dbReference type="Proteomes" id="UP000326198">
    <property type="component" value="Unassembled WGS sequence"/>
</dbReference>
<protein>
    <submittedName>
        <fullName evidence="1">Uncharacterized protein</fullName>
    </submittedName>
</protein>
<organism evidence="1 2">
    <name type="scientific">Aspergillus bertholletiae</name>
    <dbReference type="NCBI Taxonomy" id="1226010"/>
    <lineage>
        <taxon>Eukaryota</taxon>
        <taxon>Fungi</taxon>
        <taxon>Dikarya</taxon>
        <taxon>Ascomycota</taxon>
        <taxon>Pezizomycotina</taxon>
        <taxon>Eurotiomycetes</taxon>
        <taxon>Eurotiomycetidae</taxon>
        <taxon>Eurotiales</taxon>
        <taxon>Aspergillaceae</taxon>
        <taxon>Aspergillus</taxon>
        <taxon>Aspergillus subgen. Circumdati</taxon>
    </lineage>
</organism>
<keyword evidence="2" id="KW-1185">Reference proteome</keyword>
<evidence type="ECO:0000313" key="1">
    <source>
        <dbReference type="EMBL" id="KAE8380721.1"/>
    </source>
</evidence>
<dbReference type="AlphaFoldDB" id="A0A5N7BG27"/>
<gene>
    <name evidence="1" type="ORF">BDV26DRAFT_256870</name>
</gene>
<accession>A0A5N7BG27</accession>
<sequence>MATKEGMCKLILLKPEPVAVVPPVKSRLGERVTLQGDTSKLEIVVSRRPGTYHYILPLIDPQVSTKLL</sequence>
<reference evidence="1 2" key="1">
    <citation type="submission" date="2019-04" db="EMBL/GenBank/DDBJ databases">
        <title>Friends and foes A comparative genomics studyof 23 Aspergillus species from section Flavi.</title>
        <authorList>
            <consortium name="DOE Joint Genome Institute"/>
            <person name="Kjaerbolling I."/>
            <person name="Vesth T."/>
            <person name="Frisvad J.C."/>
            <person name="Nybo J.L."/>
            <person name="Theobald S."/>
            <person name="Kildgaard S."/>
            <person name="Isbrandt T."/>
            <person name="Kuo A."/>
            <person name="Sato A."/>
            <person name="Lyhne E.K."/>
            <person name="Kogle M.E."/>
            <person name="Wiebenga A."/>
            <person name="Kun R.S."/>
            <person name="Lubbers R.J."/>
            <person name="Makela M.R."/>
            <person name="Barry K."/>
            <person name="Chovatia M."/>
            <person name="Clum A."/>
            <person name="Daum C."/>
            <person name="Haridas S."/>
            <person name="He G."/>
            <person name="LaButti K."/>
            <person name="Lipzen A."/>
            <person name="Mondo S."/>
            <person name="Riley R."/>
            <person name="Salamov A."/>
            <person name="Simmons B.A."/>
            <person name="Magnuson J.K."/>
            <person name="Henrissat B."/>
            <person name="Mortensen U.H."/>
            <person name="Larsen T.O."/>
            <person name="Devries R.P."/>
            <person name="Grigoriev I.V."/>
            <person name="Machida M."/>
            <person name="Baker S.E."/>
            <person name="Andersen M.R."/>
        </authorList>
    </citation>
    <scope>NUCLEOTIDE SEQUENCE [LARGE SCALE GENOMIC DNA]</scope>
    <source>
        <strain evidence="1 2">IBT 29228</strain>
    </source>
</reference>
<proteinExistence type="predicted"/>